<feature type="region of interest" description="Disordered" evidence="1">
    <location>
        <begin position="65"/>
        <end position="84"/>
    </location>
</feature>
<sequence length="189" mass="20839">MVGSETLSDILKSLYESNDLADVKIRSGGETFLAHQLVLSDSSLVFKKMLQDKKIQAAKRLAERNEFQKGNSSTASRDHFPGDEEPALVREVILEGEGETEAISDVLKRDQEKNADVGEDARIADIGDEMVKSNGHEVTVTDLDDNDDAGNEETPSKCIDDDVDEKDAGINNSKIEVRNEDILTEDKRS</sequence>
<proteinExistence type="predicted"/>
<protein>
    <recommendedName>
        <fullName evidence="2">BTB domain-containing protein</fullName>
    </recommendedName>
</protein>
<dbReference type="InterPro" id="IPR011333">
    <property type="entry name" value="SKP1/BTB/POZ_sf"/>
</dbReference>
<dbReference type="AlphaFoldDB" id="A0AAV4QPU3"/>
<dbReference type="InterPro" id="IPR000210">
    <property type="entry name" value="BTB/POZ_dom"/>
</dbReference>
<gene>
    <name evidence="3" type="ORF">CEXT_730681</name>
</gene>
<dbReference type="Pfam" id="PF00651">
    <property type="entry name" value="BTB"/>
    <property type="match status" value="1"/>
</dbReference>
<dbReference type="PROSITE" id="PS50097">
    <property type="entry name" value="BTB"/>
    <property type="match status" value="1"/>
</dbReference>
<organism evidence="3 4">
    <name type="scientific">Caerostris extrusa</name>
    <name type="common">Bark spider</name>
    <name type="synonym">Caerostris bankana</name>
    <dbReference type="NCBI Taxonomy" id="172846"/>
    <lineage>
        <taxon>Eukaryota</taxon>
        <taxon>Metazoa</taxon>
        <taxon>Ecdysozoa</taxon>
        <taxon>Arthropoda</taxon>
        <taxon>Chelicerata</taxon>
        <taxon>Arachnida</taxon>
        <taxon>Araneae</taxon>
        <taxon>Araneomorphae</taxon>
        <taxon>Entelegynae</taxon>
        <taxon>Araneoidea</taxon>
        <taxon>Araneidae</taxon>
        <taxon>Caerostris</taxon>
    </lineage>
</organism>
<feature type="domain" description="BTB" evidence="2">
    <location>
        <begin position="21"/>
        <end position="53"/>
    </location>
</feature>
<keyword evidence="4" id="KW-1185">Reference proteome</keyword>
<dbReference type="Gene3D" id="3.30.710.10">
    <property type="entry name" value="Potassium Channel Kv1.1, Chain A"/>
    <property type="match status" value="1"/>
</dbReference>
<feature type="region of interest" description="Disordered" evidence="1">
    <location>
        <begin position="140"/>
        <end position="172"/>
    </location>
</feature>
<comment type="caution">
    <text evidence="3">The sequence shown here is derived from an EMBL/GenBank/DDBJ whole genome shotgun (WGS) entry which is preliminary data.</text>
</comment>
<dbReference type="EMBL" id="BPLR01006502">
    <property type="protein sequence ID" value="GIY10299.1"/>
    <property type="molecule type" value="Genomic_DNA"/>
</dbReference>
<evidence type="ECO:0000313" key="3">
    <source>
        <dbReference type="EMBL" id="GIY10299.1"/>
    </source>
</evidence>
<feature type="compositionally biased region" description="Acidic residues" evidence="1">
    <location>
        <begin position="142"/>
        <end position="151"/>
    </location>
</feature>
<evidence type="ECO:0000256" key="1">
    <source>
        <dbReference type="SAM" id="MobiDB-lite"/>
    </source>
</evidence>
<evidence type="ECO:0000313" key="4">
    <source>
        <dbReference type="Proteomes" id="UP001054945"/>
    </source>
</evidence>
<dbReference type="Proteomes" id="UP001054945">
    <property type="component" value="Unassembled WGS sequence"/>
</dbReference>
<name>A0AAV4QPU3_CAEEX</name>
<evidence type="ECO:0000259" key="2">
    <source>
        <dbReference type="PROSITE" id="PS50097"/>
    </source>
</evidence>
<accession>A0AAV4QPU3</accession>
<dbReference type="SUPFAM" id="SSF54695">
    <property type="entry name" value="POZ domain"/>
    <property type="match status" value="1"/>
</dbReference>
<reference evidence="3 4" key="1">
    <citation type="submission" date="2021-06" db="EMBL/GenBank/DDBJ databases">
        <title>Caerostris extrusa draft genome.</title>
        <authorList>
            <person name="Kono N."/>
            <person name="Arakawa K."/>
        </authorList>
    </citation>
    <scope>NUCLEOTIDE SEQUENCE [LARGE SCALE GENOMIC DNA]</scope>
</reference>